<organism evidence="1 2">
    <name type="scientific">Chitinophaga ginsengisegetis</name>
    <dbReference type="NCBI Taxonomy" id="393003"/>
    <lineage>
        <taxon>Bacteria</taxon>
        <taxon>Pseudomonadati</taxon>
        <taxon>Bacteroidota</taxon>
        <taxon>Chitinophagia</taxon>
        <taxon>Chitinophagales</taxon>
        <taxon>Chitinophagaceae</taxon>
        <taxon>Chitinophaga</taxon>
    </lineage>
</organism>
<dbReference type="STRING" id="393003.SAMN05660461_5735"/>
<accession>A0A1T5PAZ7</accession>
<dbReference type="Proteomes" id="UP000190166">
    <property type="component" value="Unassembled WGS sequence"/>
</dbReference>
<dbReference type="AlphaFoldDB" id="A0A1T5PAZ7"/>
<keyword evidence="2" id="KW-1185">Reference proteome</keyword>
<name>A0A1T5PAZ7_9BACT</name>
<reference evidence="1 2" key="1">
    <citation type="submission" date="2017-02" db="EMBL/GenBank/DDBJ databases">
        <authorList>
            <person name="Peterson S.W."/>
        </authorList>
    </citation>
    <scope>NUCLEOTIDE SEQUENCE [LARGE SCALE GENOMIC DNA]</scope>
    <source>
        <strain evidence="1 2">DSM 18108</strain>
    </source>
</reference>
<sequence>MQFKRNIRVNPVFQQFNPLNPQFMKNWMAVTRACCIFTPDATYKNSRI</sequence>
<gene>
    <name evidence="1" type="ORF">SAMN05660461_5735</name>
</gene>
<protein>
    <submittedName>
        <fullName evidence="1">Uncharacterized protein</fullName>
    </submittedName>
</protein>
<evidence type="ECO:0000313" key="1">
    <source>
        <dbReference type="EMBL" id="SKD09842.1"/>
    </source>
</evidence>
<dbReference type="EMBL" id="FUZZ01000005">
    <property type="protein sequence ID" value="SKD09842.1"/>
    <property type="molecule type" value="Genomic_DNA"/>
</dbReference>
<proteinExistence type="predicted"/>
<evidence type="ECO:0000313" key="2">
    <source>
        <dbReference type="Proteomes" id="UP000190166"/>
    </source>
</evidence>